<evidence type="ECO:0000313" key="1">
    <source>
        <dbReference type="EMBL" id="SFC41581.1"/>
    </source>
</evidence>
<gene>
    <name evidence="1" type="ORF">SAMN05660443_2590</name>
</gene>
<dbReference type="AlphaFoldDB" id="A0A1I1J0C5"/>
<dbReference type="RefSeq" id="WP_091964476.1">
    <property type="nucleotide sequence ID" value="NZ_FOLH01000005.1"/>
</dbReference>
<dbReference type="InterPro" id="IPR036291">
    <property type="entry name" value="NAD(P)-bd_dom_sf"/>
</dbReference>
<dbReference type="EMBL" id="FOLH01000005">
    <property type="protein sequence ID" value="SFC41581.1"/>
    <property type="molecule type" value="Genomic_DNA"/>
</dbReference>
<dbReference type="OrthoDB" id="9810660at2"/>
<keyword evidence="2" id="KW-1185">Reference proteome</keyword>
<dbReference type="STRING" id="1122252.SAMN05660443_2590"/>
<evidence type="ECO:0000313" key="2">
    <source>
        <dbReference type="Proteomes" id="UP000199058"/>
    </source>
</evidence>
<protein>
    <recommendedName>
        <fullName evidence="3">Homoserine dehydrogenase, NAD binding domain</fullName>
    </recommendedName>
</protein>
<reference evidence="1 2" key="1">
    <citation type="submission" date="2016-10" db="EMBL/GenBank/DDBJ databases">
        <authorList>
            <person name="de Groot N.N."/>
        </authorList>
    </citation>
    <scope>NUCLEOTIDE SEQUENCE [LARGE SCALE GENOMIC DNA]</scope>
    <source>
        <strain evidence="1 2">DSM 18438</strain>
    </source>
</reference>
<dbReference type="SUPFAM" id="SSF51735">
    <property type="entry name" value="NAD(P)-binding Rossmann-fold domains"/>
    <property type="match status" value="1"/>
</dbReference>
<organism evidence="1 2">
    <name type="scientific">Marinospirillum celere</name>
    <dbReference type="NCBI Taxonomy" id="1122252"/>
    <lineage>
        <taxon>Bacteria</taxon>
        <taxon>Pseudomonadati</taxon>
        <taxon>Pseudomonadota</taxon>
        <taxon>Gammaproteobacteria</taxon>
        <taxon>Oceanospirillales</taxon>
        <taxon>Oceanospirillaceae</taxon>
        <taxon>Marinospirillum</taxon>
    </lineage>
</organism>
<dbReference type="Proteomes" id="UP000199058">
    <property type="component" value="Unassembled WGS sequence"/>
</dbReference>
<proteinExistence type="predicted"/>
<sequence length="130" mass="14311">MPHETLSIALIGAGRTGTPLLKDLLHYSYIQVLGVADQDRESPGMRLARDKAIPCYTDPLELVEAVGEVDILIEVSGDRDLKSHIKAHYEQTGNRKTLIVHDLLARLMISLSDRSPCLVPSFHPDDEGIG</sequence>
<dbReference type="Gene3D" id="3.40.50.720">
    <property type="entry name" value="NAD(P)-binding Rossmann-like Domain"/>
    <property type="match status" value="1"/>
</dbReference>
<accession>A0A1I1J0C5</accession>
<evidence type="ECO:0008006" key="3">
    <source>
        <dbReference type="Google" id="ProtNLM"/>
    </source>
</evidence>
<name>A0A1I1J0C5_9GAMM</name>